<evidence type="ECO:0000313" key="4">
    <source>
        <dbReference type="Proteomes" id="UP000275663"/>
    </source>
</evidence>
<sequence>MSNPVNSLQSSSESAAPSILLIDDDVFHCELLLDMLSDLGVEQILTAHSGTQALEIFKSADPKPDLLLCDLCMPGMDGFEFLSRIANKRFQGEVVIMSSYDHQAPATGDWALSNYKASALKLAEKLARVQGLKVRATLEKPISRQQLGDLMVQLQSTRVSL</sequence>
<dbReference type="EMBL" id="CP034464">
    <property type="protein sequence ID" value="AZP11134.1"/>
    <property type="molecule type" value="Genomic_DNA"/>
</dbReference>
<dbReference type="GO" id="GO:0000160">
    <property type="term" value="P:phosphorelay signal transduction system"/>
    <property type="evidence" value="ECO:0007669"/>
    <property type="project" value="InterPro"/>
</dbReference>
<dbReference type="OrthoDB" id="8909676at2"/>
<dbReference type="SMART" id="SM00448">
    <property type="entry name" value="REC"/>
    <property type="match status" value="1"/>
</dbReference>
<keyword evidence="4" id="KW-1185">Reference proteome</keyword>
<dbReference type="SUPFAM" id="SSF52172">
    <property type="entry name" value="CheY-like"/>
    <property type="match status" value="1"/>
</dbReference>
<accession>A0A3S9HG98</accession>
<dbReference type="PANTHER" id="PTHR43228">
    <property type="entry name" value="TWO-COMPONENT RESPONSE REGULATOR"/>
    <property type="match status" value="1"/>
</dbReference>
<dbReference type="InterPro" id="IPR011006">
    <property type="entry name" value="CheY-like_superfamily"/>
</dbReference>
<proteinExistence type="predicted"/>
<organism evidence="3 4">
    <name type="scientific">Undibacterium parvum</name>
    <dbReference type="NCBI Taxonomy" id="401471"/>
    <lineage>
        <taxon>Bacteria</taxon>
        <taxon>Pseudomonadati</taxon>
        <taxon>Pseudomonadota</taxon>
        <taxon>Betaproteobacteria</taxon>
        <taxon>Burkholderiales</taxon>
        <taxon>Oxalobacteraceae</taxon>
        <taxon>Undibacterium</taxon>
    </lineage>
</organism>
<keyword evidence="1" id="KW-0597">Phosphoprotein</keyword>
<name>A0A3S9HG98_9BURK</name>
<dbReference type="Proteomes" id="UP000275663">
    <property type="component" value="Chromosome"/>
</dbReference>
<dbReference type="InterPro" id="IPR001789">
    <property type="entry name" value="Sig_transdc_resp-reg_receiver"/>
</dbReference>
<dbReference type="Pfam" id="PF00072">
    <property type="entry name" value="Response_reg"/>
    <property type="match status" value="1"/>
</dbReference>
<gene>
    <name evidence="3" type="ORF">EJN92_03375</name>
</gene>
<feature type="modified residue" description="4-aspartylphosphate" evidence="1">
    <location>
        <position position="70"/>
    </location>
</feature>
<dbReference type="KEGG" id="upv:EJN92_03375"/>
<dbReference type="AlphaFoldDB" id="A0A3S9HG98"/>
<evidence type="ECO:0000313" key="3">
    <source>
        <dbReference type="EMBL" id="AZP11134.1"/>
    </source>
</evidence>
<feature type="domain" description="Response regulatory" evidence="2">
    <location>
        <begin position="18"/>
        <end position="155"/>
    </location>
</feature>
<dbReference type="InterPro" id="IPR052048">
    <property type="entry name" value="ST_Response_Regulator"/>
</dbReference>
<evidence type="ECO:0000256" key="1">
    <source>
        <dbReference type="PROSITE-ProRule" id="PRU00169"/>
    </source>
</evidence>
<evidence type="ECO:0000259" key="2">
    <source>
        <dbReference type="PROSITE" id="PS50110"/>
    </source>
</evidence>
<reference evidence="3 4" key="1">
    <citation type="journal article" date="2011" name="Int. J. Syst. Evol. Microbiol.">
        <title>Description of Undibacterium oligocarboniphilum sp. nov., isolated from purified water, and Undibacterium pigrum strain CCUG 49012 as the type strain of Undibacterium parvum sp. nov., and emended descriptions of the genus Undibacterium and the species Undibacterium pigrum.</title>
        <authorList>
            <person name="Eder W."/>
            <person name="Wanner G."/>
            <person name="Ludwig W."/>
            <person name="Busse H.J."/>
            <person name="Ziemke-Kageler F."/>
            <person name="Lang E."/>
        </authorList>
    </citation>
    <scope>NUCLEOTIDE SEQUENCE [LARGE SCALE GENOMIC DNA]</scope>
    <source>
        <strain evidence="3 4">DSM 23061</strain>
    </source>
</reference>
<protein>
    <submittedName>
        <fullName evidence="3">Response regulator</fullName>
    </submittedName>
</protein>
<dbReference type="Gene3D" id="3.40.50.2300">
    <property type="match status" value="1"/>
</dbReference>
<dbReference type="PANTHER" id="PTHR43228:SF1">
    <property type="entry name" value="TWO-COMPONENT RESPONSE REGULATOR ARR22"/>
    <property type="match status" value="1"/>
</dbReference>
<dbReference type="RefSeq" id="WP_126126533.1">
    <property type="nucleotide sequence ID" value="NZ_CP034464.1"/>
</dbReference>
<dbReference type="PROSITE" id="PS50110">
    <property type="entry name" value="RESPONSE_REGULATORY"/>
    <property type="match status" value="1"/>
</dbReference>